<dbReference type="EMBL" id="LT838813">
    <property type="protein sequence ID" value="SMD45867.1"/>
    <property type="molecule type" value="Genomic_DNA"/>
</dbReference>
<evidence type="ECO:0000313" key="1">
    <source>
        <dbReference type="EMBL" id="SMD45867.1"/>
    </source>
</evidence>
<proteinExistence type="predicted"/>
<name>A0A1W2HAG1_9BACT</name>
<dbReference type="STRING" id="758820.SAMN00777080_4539"/>
<gene>
    <name evidence="1" type="ORF">SAMN00777080_4539</name>
</gene>
<evidence type="ECO:0000313" key="2">
    <source>
        <dbReference type="Proteomes" id="UP000192333"/>
    </source>
</evidence>
<dbReference type="Proteomes" id="UP000192333">
    <property type="component" value="Chromosome I"/>
</dbReference>
<protein>
    <submittedName>
        <fullName evidence="1">Uncharacterized protein</fullName>
    </submittedName>
</protein>
<dbReference type="AlphaFoldDB" id="A0A1W2HAG1"/>
<keyword evidence="2" id="KW-1185">Reference proteome</keyword>
<organism evidence="1 2">
    <name type="scientific">Aquiflexum balticum DSM 16537</name>
    <dbReference type="NCBI Taxonomy" id="758820"/>
    <lineage>
        <taxon>Bacteria</taxon>
        <taxon>Pseudomonadati</taxon>
        <taxon>Bacteroidota</taxon>
        <taxon>Cytophagia</taxon>
        <taxon>Cytophagales</taxon>
        <taxon>Cyclobacteriaceae</taxon>
        <taxon>Aquiflexum</taxon>
    </lineage>
</organism>
<sequence>MENLGLILRLNNIEQDMKNSIKITAIILLILSIFGCEDESLPECVQGKVIGYQSCYNVNVIQVLSGTLKGEEIRWEGEQYQNVIQYPGGALSEEIIYFSYRFFNAEQDSTYANLICLANLAPLAVPMIVITDYSTEYCP</sequence>
<reference evidence="2" key="1">
    <citation type="submission" date="2017-04" db="EMBL/GenBank/DDBJ databases">
        <authorList>
            <person name="Varghese N."/>
            <person name="Submissions S."/>
        </authorList>
    </citation>
    <scope>NUCLEOTIDE SEQUENCE [LARGE SCALE GENOMIC DNA]</scope>
    <source>
        <strain evidence="2">DSM 16537</strain>
    </source>
</reference>
<accession>A0A1W2HAG1</accession>
<dbReference type="OrthoDB" id="825515at2"/>
<dbReference type="RefSeq" id="WP_084122835.1">
    <property type="nucleotide sequence ID" value="NZ_LT838813.1"/>
</dbReference>